<dbReference type="Pfam" id="PF17765">
    <property type="entry name" value="MLTR_LBD"/>
    <property type="match status" value="1"/>
</dbReference>
<dbReference type="PANTHER" id="PTHR35010">
    <property type="entry name" value="BLL4672 PROTEIN-RELATED"/>
    <property type="match status" value="1"/>
</dbReference>
<evidence type="ECO:0000259" key="1">
    <source>
        <dbReference type="PROSITE" id="PS50943"/>
    </source>
</evidence>
<keyword evidence="3" id="KW-1185">Reference proteome</keyword>
<dbReference type="EMBL" id="AP018365">
    <property type="protein sequence ID" value="BBA98108.1"/>
    <property type="molecule type" value="Genomic_DNA"/>
</dbReference>
<reference evidence="2 3" key="3">
    <citation type="journal article" date="2011" name="Nat. Chem. Biol.">
        <title>Reveromycin A biosynthesis uses RevG and RevJ for stereospecific spiroacetal formation.</title>
        <authorList>
            <person name="Takahashi S."/>
            <person name="Toyoda A."/>
            <person name="Sekiyama Y."/>
            <person name="Takagi H."/>
            <person name="Nogawa T."/>
            <person name="Uramoto M."/>
            <person name="Suzuki R."/>
            <person name="Koshino H."/>
            <person name="Kumano T."/>
            <person name="Panthee S."/>
            <person name="Dairi T."/>
            <person name="Ishikawa J."/>
            <person name="Ikeda H."/>
            <person name="Sakaki Y."/>
            <person name="Osada H."/>
        </authorList>
    </citation>
    <scope>NUCLEOTIDE SEQUENCE [LARGE SCALE GENOMIC DNA]</scope>
    <source>
        <strain evidence="2 3">SN-593</strain>
    </source>
</reference>
<accession>A0A7U3USW3</accession>
<dbReference type="Gene3D" id="3.30.450.180">
    <property type="match status" value="1"/>
</dbReference>
<dbReference type="Gene3D" id="1.10.260.40">
    <property type="entry name" value="lambda repressor-like DNA-binding domains"/>
    <property type="match status" value="1"/>
</dbReference>
<reference evidence="2 3" key="2">
    <citation type="journal article" date="2011" name="J. Antibiot.">
        <title>Furaquinocins I and J: novel polyketide isoprenoid hybrid compounds from Streptomyces reveromyceticus SN-593.</title>
        <authorList>
            <person name="Panthee S."/>
            <person name="Takahashi S."/>
            <person name="Takagi H."/>
            <person name="Nogawa T."/>
            <person name="Oowada E."/>
            <person name="Uramoto M."/>
            <person name="Osada H."/>
        </authorList>
    </citation>
    <scope>NUCLEOTIDE SEQUENCE [LARGE SCALE GENOMIC DNA]</scope>
    <source>
        <strain evidence="2 3">SN-593</strain>
    </source>
</reference>
<reference evidence="2 3" key="4">
    <citation type="journal article" date="2020" name="Sci. Rep.">
        <title>beta-carboline chemical signals induce reveromycin production through a LuxR family regulator in Streptomyces sp. SN-593.</title>
        <authorList>
            <person name="Panthee S."/>
            <person name="Kito N."/>
            <person name="Hayashi T."/>
            <person name="Shimizu T."/>
            <person name="Ishikawa J."/>
            <person name="Hamamoto H."/>
            <person name="Osada H."/>
            <person name="Takahashi S."/>
        </authorList>
    </citation>
    <scope>NUCLEOTIDE SEQUENCE [LARGE SCALE GENOMIC DNA]</scope>
    <source>
        <strain evidence="2 3">SN-593</strain>
    </source>
</reference>
<gene>
    <name evidence="2" type="ORF">RVR_4167</name>
</gene>
<dbReference type="InterPro" id="IPR001387">
    <property type="entry name" value="Cro/C1-type_HTH"/>
</dbReference>
<keyword evidence="2" id="KW-0238">DNA-binding</keyword>
<proteinExistence type="predicted"/>
<reference evidence="2 3" key="1">
    <citation type="journal article" date="2010" name="J. Bacteriol.">
        <title>Biochemical characterization of a novel indole prenyltransferase from Streptomyces sp. SN-593.</title>
        <authorList>
            <person name="Takahashi S."/>
            <person name="Takagi H."/>
            <person name="Toyoda A."/>
            <person name="Uramoto M."/>
            <person name="Nogawa T."/>
            <person name="Ueki M."/>
            <person name="Sakaki Y."/>
            <person name="Osada H."/>
        </authorList>
    </citation>
    <scope>NUCLEOTIDE SEQUENCE [LARGE SCALE GENOMIC DNA]</scope>
    <source>
        <strain evidence="2 3">SN-593</strain>
    </source>
</reference>
<dbReference type="PANTHER" id="PTHR35010:SF2">
    <property type="entry name" value="BLL4672 PROTEIN"/>
    <property type="match status" value="1"/>
</dbReference>
<organism evidence="2 3">
    <name type="scientific">Actinacidiphila reveromycinica</name>
    <dbReference type="NCBI Taxonomy" id="659352"/>
    <lineage>
        <taxon>Bacteria</taxon>
        <taxon>Bacillati</taxon>
        <taxon>Actinomycetota</taxon>
        <taxon>Actinomycetes</taxon>
        <taxon>Kitasatosporales</taxon>
        <taxon>Streptomycetaceae</taxon>
        <taxon>Actinacidiphila</taxon>
    </lineage>
</organism>
<name>A0A7U3USW3_9ACTN</name>
<dbReference type="KEGG" id="arev:RVR_4167"/>
<dbReference type="Proteomes" id="UP000595703">
    <property type="component" value="Chromosome"/>
</dbReference>
<protein>
    <submittedName>
        <fullName evidence="2">Putative DNA-binding protein</fullName>
    </submittedName>
</protein>
<evidence type="ECO:0000313" key="3">
    <source>
        <dbReference type="Proteomes" id="UP000595703"/>
    </source>
</evidence>
<dbReference type="AlphaFoldDB" id="A0A7U3USW3"/>
<dbReference type="Pfam" id="PF13560">
    <property type="entry name" value="HTH_31"/>
    <property type="match status" value="1"/>
</dbReference>
<dbReference type="SMART" id="SM00530">
    <property type="entry name" value="HTH_XRE"/>
    <property type="match status" value="1"/>
</dbReference>
<feature type="domain" description="HTH cro/C1-type" evidence="1">
    <location>
        <begin position="35"/>
        <end position="83"/>
    </location>
</feature>
<dbReference type="CDD" id="cd00093">
    <property type="entry name" value="HTH_XRE"/>
    <property type="match status" value="1"/>
</dbReference>
<dbReference type="GO" id="GO:0003677">
    <property type="term" value="F:DNA binding"/>
    <property type="evidence" value="ECO:0007669"/>
    <property type="project" value="UniProtKB-KW"/>
</dbReference>
<dbReference type="InterPro" id="IPR041413">
    <property type="entry name" value="MLTR_LBD"/>
</dbReference>
<evidence type="ECO:0000313" key="2">
    <source>
        <dbReference type="EMBL" id="BBA98108.1"/>
    </source>
</evidence>
<dbReference type="InterPro" id="IPR010982">
    <property type="entry name" value="Lambda_DNA-bd_dom_sf"/>
</dbReference>
<sequence length="281" mass="31758">MMTDRIALGDFLRRRRERLQPADVGLPGGSRRRTRGLRREEVAVLAGVSSDFYARLEQARGSHPSEPVVIALARALRCDPDQRDHLFRLAGFPVPARRPHHRVDPVLLQLTEHLDSLPVLICNDLGDVLWSNSLDDLLLGRDERRPGRGGNVHWNWFTDAPSRQHIPQEQQARLSEAHVSDLRATYSRRPADPAVGQLVDELAAQSEEFGRLWERHDVAVRSADIKEIRHPSVGLVQLRCQVLHPPQSDLRIRVLLPLDGTNAAEKLRLLQVIGAQKFPTD</sequence>
<dbReference type="PROSITE" id="PS50943">
    <property type="entry name" value="HTH_CROC1"/>
    <property type="match status" value="1"/>
</dbReference>
<dbReference type="SUPFAM" id="SSF47413">
    <property type="entry name" value="lambda repressor-like DNA-binding domains"/>
    <property type="match status" value="1"/>
</dbReference>